<evidence type="ECO:0000256" key="2">
    <source>
        <dbReference type="ARBA" id="ARBA00022475"/>
    </source>
</evidence>
<proteinExistence type="inferred from homology"/>
<dbReference type="InterPro" id="IPR034746">
    <property type="entry name" value="POTRA"/>
</dbReference>
<dbReference type="InterPro" id="IPR005548">
    <property type="entry name" value="Cell_div_FtsQ/DivIB_C"/>
</dbReference>
<dbReference type="GO" id="GO:0043093">
    <property type="term" value="P:FtsZ-dependent cytokinesis"/>
    <property type="evidence" value="ECO:0007669"/>
    <property type="project" value="UniProtKB-UniRule"/>
</dbReference>
<name>A0A221KBS7_VITFI</name>
<dbReference type="KEGG" id="vff:VITFI_CDS0508"/>
<reference evidence="11 12" key="1">
    <citation type="submission" date="2017-07" db="EMBL/GenBank/DDBJ databases">
        <title>Complete Genome Sequence of the cosmetic ferment Vitreoscilla filiformis (ATCC15551).</title>
        <authorList>
            <person name="Contreras S."/>
            <person name="Sagory-Zalkind P."/>
            <person name="Blanquart H."/>
            <person name="Iltis A."/>
            <person name="Morand S.C."/>
        </authorList>
    </citation>
    <scope>NUCLEOTIDE SEQUENCE [LARGE SCALE GENOMIC DNA]</scope>
    <source>
        <strain evidence="11 12">ATCC 15551</strain>
    </source>
</reference>
<dbReference type="InterPro" id="IPR013685">
    <property type="entry name" value="POTRA_FtsQ_type"/>
</dbReference>
<evidence type="ECO:0000256" key="1">
    <source>
        <dbReference type="ARBA" id="ARBA00004370"/>
    </source>
</evidence>
<keyword evidence="8 9" id="KW-0131">Cell cycle</keyword>
<dbReference type="HAMAP" id="MF_00911">
    <property type="entry name" value="FtsQ_subfam"/>
    <property type="match status" value="1"/>
</dbReference>
<evidence type="ECO:0000259" key="10">
    <source>
        <dbReference type="PROSITE" id="PS51779"/>
    </source>
</evidence>
<dbReference type="Pfam" id="PF08478">
    <property type="entry name" value="POTRA_1"/>
    <property type="match status" value="1"/>
</dbReference>
<gene>
    <name evidence="9" type="primary">ftsQ</name>
    <name evidence="11" type="ORF">VITFI_CDS0508</name>
</gene>
<keyword evidence="5 9" id="KW-0812">Transmembrane</keyword>
<dbReference type="Proteomes" id="UP000199729">
    <property type="component" value="Chromosome"/>
</dbReference>
<evidence type="ECO:0000256" key="8">
    <source>
        <dbReference type="ARBA" id="ARBA00023306"/>
    </source>
</evidence>
<feature type="transmembrane region" description="Helical" evidence="9">
    <location>
        <begin position="21"/>
        <end position="41"/>
    </location>
</feature>
<evidence type="ECO:0000313" key="11">
    <source>
        <dbReference type="EMBL" id="ASM76287.1"/>
    </source>
</evidence>
<comment type="similarity">
    <text evidence="9">Belongs to the FtsQ/DivIB family. FtsQ subfamily.</text>
</comment>
<evidence type="ECO:0000256" key="4">
    <source>
        <dbReference type="ARBA" id="ARBA00022618"/>
    </source>
</evidence>
<keyword evidence="2 9" id="KW-1003">Cell membrane</keyword>
<dbReference type="GO" id="GO:0090529">
    <property type="term" value="P:cell septum assembly"/>
    <property type="evidence" value="ECO:0007669"/>
    <property type="project" value="InterPro"/>
</dbReference>
<dbReference type="GO" id="GO:0005886">
    <property type="term" value="C:plasma membrane"/>
    <property type="evidence" value="ECO:0007669"/>
    <property type="project" value="UniProtKB-SubCell"/>
</dbReference>
<dbReference type="GO" id="GO:0032153">
    <property type="term" value="C:cell division site"/>
    <property type="evidence" value="ECO:0007669"/>
    <property type="project" value="UniProtKB-UniRule"/>
</dbReference>
<dbReference type="Gene3D" id="3.40.50.11690">
    <property type="entry name" value="Cell division protein FtsQ/DivIB"/>
    <property type="match status" value="1"/>
</dbReference>
<accession>A0A221KBS7</accession>
<comment type="function">
    <text evidence="9">Essential cell division protein. May link together the upstream cell division proteins, which are predominantly cytoplasmic, with the downstream cell division proteins, which are predominantly periplasmic. May control correct divisome assembly.</text>
</comment>
<dbReference type="PROSITE" id="PS51779">
    <property type="entry name" value="POTRA"/>
    <property type="match status" value="1"/>
</dbReference>
<dbReference type="Gene3D" id="3.10.20.310">
    <property type="entry name" value="membrane protein fhac"/>
    <property type="match status" value="1"/>
</dbReference>
<organism evidence="11 12">
    <name type="scientific">Vitreoscilla filiformis</name>
    <dbReference type="NCBI Taxonomy" id="63"/>
    <lineage>
        <taxon>Bacteria</taxon>
        <taxon>Pseudomonadati</taxon>
        <taxon>Pseudomonadota</taxon>
        <taxon>Betaproteobacteria</taxon>
        <taxon>Neisseriales</taxon>
        <taxon>Neisseriaceae</taxon>
        <taxon>Vitreoscilla</taxon>
    </lineage>
</organism>
<evidence type="ECO:0000256" key="3">
    <source>
        <dbReference type="ARBA" id="ARBA00022519"/>
    </source>
</evidence>
<keyword evidence="12" id="KW-1185">Reference proteome</keyword>
<dbReference type="EMBL" id="CP022423">
    <property type="protein sequence ID" value="ASM76287.1"/>
    <property type="molecule type" value="Genomic_DNA"/>
</dbReference>
<keyword evidence="7 9" id="KW-0472">Membrane</keyword>
<dbReference type="PANTHER" id="PTHR35851:SF1">
    <property type="entry name" value="CELL DIVISION PROTEIN FTSQ"/>
    <property type="match status" value="1"/>
</dbReference>
<dbReference type="AlphaFoldDB" id="A0A221KBS7"/>
<evidence type="ECO:0000256" key="7">
    <source>
        <dbReference type="ARBA" id="ARBA00023136"/>
    </source>
</evidence>
<feature type="domain" description="POTRA" evidence="10">
    <location>
        <begin position="46"/>
        <end position="115"/>
    </location>
</feature>
<dbReference type="InterPro" id="IPR045335">
    <property type="entry name" value="FtsQ_C_sf"/>
</dbReference>
<keyword evidence="4 9" id="KW-0132">Cell division</keyword>
<comment type="subunit">
    <text evidence="9">Part of a complex composed of FtsB, FtsL and FtsQ.</text>
</comment>
<protein>
    <recommendedName>
        <fullName evidence="9">Cell division protein FtsQ</fullName>
    </recommendedName>
</protein>
<sequence>MVAPLGPLWRRVRQWSQRRGGWWLLSLPLAILVVYGVYRFIHLPVFAIEQVLVEGELKRCSVEDLRAGVFANLPGNFFTLDLAETREALEKVAWVRQARVRRVWPDRLVVHIEEHQPVAIWREQGVTDRLVNRFGEIFEANLGDVDNLPELEGLRSQLGQVIDMHGKLLTLLRPFGMEVVRVSLSPRGSWEIELKRGEVIELGRGSAEDVLARLERFAHAIQRPGAQWAGRNWDRADLRHMDGFALHLKATAPSQAAQ</sequence>
<evidence type="ECO:0000256" key="9">
    <source>
        <dbReference type="HAMAP-Rule" id="MF_00911"/>
    </source>
</evidence>
<dbReference type="Pfam" id="PF03799">
    <property type="entry name" value="FtsQ_DivIB_C"/>
    <property type="match status" value="1"/>
</dbReference>
<keyword evidence="3 9" id="KW-0997">Cell inner membrane</keyword>
<evidence type="ECO:0000256" key="6">
    <source>
        <dbReference type="ARBA" id="ARBA00022989"/>
    </source>
</evidence>
<dbReference type="InterPro" id="IPR026579">
    <property type="entry name" value="FtsQ"/>
</dbReference>
<keyword evidence="6 9" id="KW-1133">Transmembrane helix</keyword>
<comment type="subcellular location">
    <subcellularLocation>
        <location evidence="9">Cell inner membrane</location>
        <topology evidence="9">Single-pass type II membrane protein</topology>
    </subcellularLocation>
    <subcellularLocation>
        <location evidence="1">Membrane</location>
    </subcellularLocation>
    <text evidence="9">Localizes to the division septum.</text>
</comment>
<evidence type="ECO:0000256" key="5">
    <source>
        <dbReference type="ARBA" id="ARBA00022692"/>
    </source>
</evidence>
<dbReference type="PANTHER" id="PTHR35851">
    <property type="entry name" value="CELL DIVISION PROTEIN FTSQ"/>
    <property type="match status" value="1"/>
</dbReference>
<evidence type="ECO:0000313" key="12">
    <source>
        <dbReference type="Proteomes" id="UP000199729"/>
    </source>
</evidence>